<protein>
    <submittedName>
        <fullName evidence="2">GNAT family N-acetyltransferase</fullName>
    </submittedName>
</protein>
<dbReference type="EMBL" id="VBWP01000002">
    <property type="protein sequence ID" value="TLG76704.1"/>
    <property type="molecule type" value="Genomic_DNA"/>
</dbReference>
<dbReference type="PANTHER" id="PTHR43415">
    <property type="entry name" value="SPERMIDINE N(1)-ACETYLTRANSFERASE"/>
    <property type="match status" value="1"/>
</dbReference>
<organism evidence="2 3">
    <name type="scientific">Culicoidibacter larvae</name>
    <dbReference type="NCBI Taxonomy" id="2579976"/>
    <lineage>
        <taxon>Bacteria</taxon>
        <taxon>Bacillati</taxon>
        <taxon>Bacillota</taxon>
        <taxon>Culicoidibacteria</taxon>
        <taxon>Culicoidibacterales</taxon>
        <taxon>Culicoidibacteraceae</taxon>
        <taxon>Culicoidibacter</taxon>
    </lineage>
</organism>
<evidence type="ECO:0000313" key="2">
    <source>
        <dbReference type="EMBL" id="TLG76704.1"/>
    </source>
</evidence>
<dbReference type="Proteomes" id="UP000306912">
    <property type="component" value="Unassembled WGS sequence"/>
</dbReference>
<dbReference type="GO" id="GO:0016747">
    <property type="term" value="F:acyltransferase activity, transferring groups other than amino-acyl groups"/>
    <property type="evidence" value="ECO:0007669"/>
    <property type="project" value="InterPro"/>
</dbReference>
<comment type="caution">
    <text evidence="2">The sequence shown here is derived from an EMBL/GenBank/DDBJ whole genome shotgun (WGS) entry which is preliminary data.</text>
</comment>
<dbReference type="Gene3D" id="3.40.630.30">
    <property type="match status" value="1"/>
</dbReference>
<evidence type="ECO:0000313" key="3">
    <source>
        <dbReference type="Proteomes" id="UP000306912"/>
    </source>
</evidence>
<dbReference type="InParanoid" id="A0A5R8QFZ7"/>
<proteinExistence type="predicted"/>
<dbReference type="SUPFAM" id="SSF55729">
    <property type="entry name" value="Acyl-CoA N-acyltransferases (Nat)"/>
    <property type="match status" value="1"/>
</dbReference>
<dbReference type="InterPro" id="IPR016181">
    <property type="entry name" value="Acyl_CoA_acyltransferase"/>
</dbReference>
<name>A0A5R8QFZ7_9FIRM</name>
<dbReference type="OrthoDB" id="948250at2"/>
<dbReference type="CDD" id="cd04301">
    <property type="entry name" value="NAT_SF"/>
    <property type="match status" value="1"/>
</dbReference>
<gene>
    <name evidence="2" type="ORF">FEZ08_03560</name>
</gene>
<dbReference type="AlphaFoldDB" id="A0A5R8QFZ7"/>
<keyword evidence="3" id="KW-1185">Reference proteome</keyword>
<sequence>MSDYRGDLMEIRKLEYKDAKALVALMYAMDEQTKFMLYAPGERRMTVRQMEESIANQKHNGSVMFGAFAGKELLGYILGQRNTLSRTKHKLYIVIGIDQQAAGRGLGTQLFAALEAWVATQQGISRLELTVMSHNQAAIALYRKFGFEVEGESHCGLMVDGQCVNEYFMYKLV</sequence>
<accession>A0A5R8QFZ7</accession>
<feature type="domain" description="N-acetyltransferase" evidence="1">
    <location>
        <begin position="9"/>
        <end position="173"/>
    </location>
</feature>
<dbReference type="Pfam" id="PF00583">
    <property type="entry name" value="Acetyltransf_1"/>
    <property type="match status" value="1"/>
</dbReference>
<dbReference type="PANTHER" id="PTHR43415:SF3">
    <property type="entry name" value="GNAT-FAMILY ACETYLTRANSFERASE"/>
    <property type="match status" value="1"/>
</dbReference>
<dbReference type="PROSITE" id="PS51186">
    <property type="entry name" value="GNAT"/>
    <property type="match status" value="1"/>
</dbReference>
<dbReference type="InterPro" id="IPR000182">
    <property type="entry name" value="GNAT_dom"/>
</dbReference>
<reference evidence="2 3" key="1">
    <citation type="submission" date="2019-05" db="EMBL/GenBank/DDBJ databases">
        <title>Culicoidintestinum kansasii gen. nov., sp. nov. from the gastrointestinal tract of the biting midge, Culicoides sonorensis.</title>
        <authorList>
            <person name="Neupane S."/>
            <person name="Ghosh A."/>
            <person name="Gunther S."/>
            <person name="Martin K."/>
            <person name="Zurek L."/>
        </authorList>
    </citation>
    <scope>NUCLEOTIDE SEQUENCE [LARGE SCALE GENOMIC DNA]</scope>
    <source>
        <strain evidence="2 3">CS-1</strain>
    </source>
</reference>
<evidence type="ECO:0000259" key="1">
    <source>
        <dbReference type="PROSITE" id="PS51186"/>
    </source>
</evidence>
<keyword evidence="2" id="KW-0808">Transferase</keyword>